<evidence type="ECO:0000313" key="1">
    <source>
        <dbReference type="EMBL" id="KAK0160292.1"/>
    </source>
</evidence>
<dbReference type="Proteomes" id="UP001168990">
    <property type="component" value="Unassembled WGS sequence"/>
</dbReference>
<name>A0AA39EZ04_9HYME</name>
<accession>A0AA39EZ04</accession>
<gene>
    <name evidence="1" type="ORF">PV328_007720</name>
</gene>
<comment type="caution">
    <text evidence="1">The sequence shown here is derived from an EMBL/GenBank/DDBJ whole genome shotgun (WGS) entry which is preliminary data.</text>
</comment>
<protein>
    <submittedName>
        <fullName evidence="1">Uncharacterized protein</fullName>
    </submittedName>
</protein>
<evidence type="ECO:0000313" key="2">
    <source>
        <dbReference type="Proteomes" id="UP001168990"/>
    </source>
</evidence>
<reference evidence="1" key="2">
    <citation type="submission" date="2023-03" db="EMBL/GenBank/DDBJ databases">
        <authorList>
            <person name="Inwood S.N."/>
            <person name="Skelly J.G."/>
            <person name="Guhlin J."/>
            <person name="Harrop T.W.R."/>
            <person name="Goldson S.G."/>
            <person name="Dearden P.K."/>
        </authorList>
    </citation>
    <scope>NUCLEOTIDE SEQUENCE</scope>
    <source>
        <strain evidence="1">Irish</strain>
        <tissue evidence="1">Whole body</tissue>
    </source>
</reference>
<sequence>MTCLRGRAGGNIGRRTRNAEIVRFCRLNRTAEEHLTDNVNLRVQVANTRANESLEGDYTNKSFEFDSELESSFCIAASISNLCISSSILSSSRGLFAGGSKSASSADNIVRL</sequence>
<reference evidence="1" key="1">
    <citation type="journal article" date="2023" name="bioRxiv">
        <title>Scaffold-level genome assemblies of two parasitoid biocontrol wasps reveal the parthenogenesis mechanism and an associated novel virus.</title>
        <authorList>
            <person name="Inwood S."/>
            <person name="Skelly J."/>
            <person name="Guhlin J."/>
            <person name="Harrop T."/>
            <person name="Goldson S."/>
            <person name="Dearden P."/>
        </authorList>
    </citation>
    <scope>NUCLEOTIDE SEQUENCE</scope>
    <source>
        <strain evidence="1">Irish</strain>
        <tissue evidence="1">Whole body</tissue>
    </source>
</reference>
<proteinExistence type="predicted"/>
<dbReference type="AlphaFoldDB" id="A0AA39EZ04"/>
<keyword evidence="2" id="KW-1185">Reference proteome</keyword>
<dbReference type="EMBL" id="JAQQBS010001423">
    <property type="protein sequence ID" value="KAK0160292.1"/>
    <property type="molecule type" value="Genomic_DNA"/>
</dbReference>
<organism evidence="1 2">
    <name type="scientific">Microctonus aethiopoides</name>
    <dbReference type="NCBI Taxonomy" id="144406"/>
    <lineage>
        <taxon>Eukaryota</taxon>
        <taxon>Metazoa</taxon>
        <taxon>Ecdysozoa</taxon>
        <taxon>Arthropoda</taxon>
        <taxon>Hexapoda</taxon>
        <taxon>Insecta</taxon>
        <taxon>Pterygota</taxon>
        <taxon>Neoptera</taxon>
        <taxon>Endopterygota</taxon>
        <taxon>Hymenoptera</taxon>
        <taxon>Apocrita</taxon>
        <taxon>Ichneumonoidea</taxon>
        <taxon>Braconidae</taxon>
        <taxon>Euphorinae</taxon>
        <taxon>Microctonus</taxon>
    </lineage>
</organism>